<gene>
    <name evidence="3" type="ORF">M231_03639</name>
</gene>
<dbReference type="GO" id="GO:0046521">
    <property type="term" value="P:sphingoid catabolic process"/>
    <property type="evidence" value="ECO:0007669"/>
    <property type="project" value="TreeGrafter"/>
</dbReference>
<dbReference type="GO" id="GO:0005783">
    <property type="term" value="C:endoplasmic reticulum"/>
    <property type="evidence" value="ECO:0007669"/>
    <property type="project" value="TreeGrafter"/>
</dbReference>
<dbReference type="InterPro" id="IPR009305">
    <property type="entry name" value="Mpo1-like"/>
</dbReference>
<evidence type="ECO:0000256" key="2">
    <source>
        <dbReference type="SAM" id="Phobius"/>
    </source>
</evidence>
<dbReference type="PANTHER" id="PTHR28026">
    <property type="entry name" value="DUF962 DOMAIN PROTEIN (AFU_ORTHOLOGUE AFUA_8G05310)"/>
    <property type="match status" value="1"/>
</dbReference>
<evidence type="ECO:0000313" key="3">
    <source>
        <dbReference type="EMBL" id="RXK39134.1"/>
    </source>
</evidence>
<dbReference type="InParanoid" id="A0A4Q1BMS5"/>
<keyword evidence="2" id="KW-1133">Transmembrane helix</keyword>
<dbReference type="Proteomes" id="UP000289152">
    <property type="component" value="Unassembled WGS sequence"/>
</dbReference>
<evidence type="ECO:0000256" key="1">
    <source>
        <dbReference type="SAM" id="MobiDB-lite"/>
    </source>
</evidence>
<sequence>MASPRKTRSQGPADGVDLDHPNGQLSRSGTRDVVAELAFYQSYHSNKINQLIHFIFIPQILWSGLIILSHVPWPGTIPKVWFDGAAFQPSLALALIAAFQTYYIVLDPLAGTAYLPVAILFYLSATWLKVVAPAWLPFSSHAHPTAAPFGWTVFVVAWIAQFIGHGVFEHRAPALTDNLVQGE</sequence>
<keyword evidence="4" id="KW-1185">Reference proteome</keyword>
<feature type="transmembrane region" description="Helical" evidence="2">
    <location>
        <begin position="51"/>
        <end position="73"/>
    </location>
</feature>
<organism evidence="3 4">
    <name type="scientific">Tremella mesenterica</name>
    <name type="common">Jelly fungus</name>
    <dbReference type="NCBI Taxonomy" id="5217"/>
    <lineage>
        <taxon>Eukaryota</taxon>
        <taxon>Fungi</taxon>
        <taxon>Dikarya</taxon>
        <taxon>Basidiomycota</taxon>
        <taxon>Agaricomycotina</taxon>
        <taxon>Tremellomycetes</taxon>
        <taxon>Tremellales</taxon>
        <taxon>Tremellaceae</taxon>
        <taxon>Tremella</taxon>
    </lineage>
</organism>
<dbReference type="EMBL" id="SDIL01000036">
    <property type="protein sequence ID" value="RXK39134.1"/>
    <property type="molecule type" value="Genomic_DNA"/>
</dbReference>
<dbReference type="AlphaFoldDB" id="A0A4Q1BMS5"/>
<feature type="transmembrane region" description="Helical" evidence="2">
    <location>
        <begin position="85"/>
        <end position="106"/>
    </location>
</feature>
<evidence type="ECO:0008006" key="5">
    <source>
        <dbReference type="Google" id="ProtNLM"/>
    </source>
</evidence>
<keyword evidence="2" id="KW-0472">Membrane</keyword>
<comment type="caution">
    <text evidence="3">The sequence shown here is derived from an EMBL/GenBank/DDBJ whole genome shotgun (WGS) entry which is preliminary data.</text>
</comment>
<accession>A0A4Q1BMS5</accession>
<evidence type="ECO:0000313" key="4">
    <source>
        <dbReference type="Proteomes" id="UP000289152"/>
    </source>
</evidence>
<dbReference type="GO" id="GO:0016020">
    <property type="term" value="C:membrane"/>
    <property type="evidence" value="ECO:0007669"/>
    <property type="project" value="GOC"/>
</dbReference>
<reference evidence="3 4" key="1">
    <citation type="submission" date="2016-06" db="EMBL/GenBank/DDBJ databases">
        <title>Evolution of pathogenesis and genome organization in the Tremellales.</title>
        <authorList>
            <person name="Cuomo C."/>
            <person name="Litvintseva A."/>
            <person name="Heitman J."/>
            <person name="Chen Y."/>
            <person name="Sun S."/>
            <person name="Springer D."/>
            <person name="Dromer F."/>
            <person name="Young S."/>
            <person name="Zeng Q."/>
            <person name="Chapman S."/>
            <person name="Gujja S."/>
            <person name="Saif S."/>
            <person name="Birren B."/>
        </authorList>
    </citation>
    <scope>NUCLEOTIDE SEQUENCE [LARGE SCALE GENOMIC DNA]</scope>
    <source>
        <strain evidence="3 4">ATCC 28783</strain>
    </source>
</reference>
<dbReference type="VEuPathDB" id="FungiDB:TREMEDRAFT_26399"/>
<feature type="transmembrane region" description="Helical" evidence="2">
    <location>
        <begin position="148"/>
        <end position="168"/>
    </location>
</feature>
<feature type="transmembrane region" description="Helical" evidence="2">
    <location>
        <begin position="113"/>
        <end position="136"/>
    </location>
</feature>
<dbReference type="OrthoDB" id="2124888at2759"/>
<protein>
    <recommendedName>
        <fullName evidence="5">Endoplasmic reticulum protein</fullName>
    </recommendedName>
</protein>
<feature type="region of interest" description="Disordered" evidence="1">
    <location>
        <begin position="1"/>
        <end position="27"/>
    </location>
</feature>
<proteinExistence type="predicted"/>
<dbReference type="PANTHER" id="PTHR28026:SF9">
    <property type="entry name" value="2-HYDROXY-PALMITIC ACID DIOXYGENASE MPO1"/>
    <property type="match status" value="1"/>
</dbReference>
<keyword evidence="2" id="KW-0812">Transmembrane</keyword>
<name>A0A4Q1BMS5_TREME</name>
<dbReference type="Pfam" id="PF06127">
    <property type="entry name" value="Mpo1-like"/>
    <property type="match status" value="1"/>
</dbReference>
<dbReference type="FunCoup" id="A0A4Q1BMS5">
    <property type="interactions" value="87"/>
</dbReference>